<reference evidence="1 2" key="1">
    <citation type="submission" date="2017-09" db="EMBL/GenBank/DDBJ databases">
        <title>Large-scale bioinformatics analysis of Bacillus genomes uncovers conserved roles of natural products in bacterial physiology.</title>
        <authorList>
            <consortium name="Agbiome Team Llc"/>
            <person name="Bleich R.M."/>
            <person name="Grubbs K.J."/>
            <person name="Santa Maria K.C."/>
            <person name="Allen S.E."/>
            <person name="Farag S."/>
            <person name="Shank E.A."/>
            <person name="Bowers A."/>
        </authorList>
    </citation>
    <scope>NUCLEOTIDE SEQUENCE [LARGE SCALE GENOMIC DNA]</scope>
    <source>
        <strain evidence="1 2">AFS044295</strain>
    </source>
</reference>
<dbReference type="EMBL" id="NUSP01000004">
    <property type="protein sequence ID" value="PHD62945.1"/>
    <property type="molecule type" value="Genomic_DNA"/>
</dbReference>
<accession>A0A2C4PD27</accession>
<proteinExistence type="predicted"/>
<evidence type="ECO:0000313" key="1">
    <source>
        <dbReference type="EMBL" id="PHD62945.1"/>
    </source>
</evidence>
<gene>
    <name evidence="1" type="ORF">COF57_04970</name>
</gene>
<protein>
    <submittedName>
        <fullName evidence="1">Uncharacterized protein</fullName>
    </submittedName>
</protein>
<comment type="caution">
    <text evidence="1">The sequence shown here is derived from an EMBL/GenBank/DDBJ whole genome shotgun (WGS) entry which is preliminary data.</text>
</comment>
<dbReference type="AlphaFoldDB" id="A0A2C4PD27"/>
<dbReference type="Proteomes" id="UP000223364">
    <property type="component" value="Unassembled WGS sequence"/>
</dbReference>
<sequence>MDEAIVEDGTFIFQSLAEQIKPLKAGTYTVELFVALPSTQHEEFRNKAGIEYENLGGPCIVREGLLGPTIVYEQKFSI</sequence>
<organism evidence="1 2">
    <name type="scientific">Bacillus wiedmannii</name>
    <dbReference type="NCBI Taxonomy" id="1890302"/>
    <lineage>
        <taxon>Bacteria</taxon>
        <taxon>Bacillati</taxon>
        <taxon>Bacillota</taxon>
        <taxon>Bacilli</taxon>
        <taxon>Bacillales</taxon>
        <taxon>Bacillaceae</taxon>
        <taxon>Bacillus</taxon>
        <taxon>Bacillus cereus group</taxon>
    </lineage>
</organism>
<evidence type="ECO:0000313" key="2">
    <source>
        <dbReference type="Proteomes" id="UP000223364"/>
    </source>
</evidence>
<name>A0A2C4PD27_9BACI</name>